<organism evidence="6 7">
    <name type="scientific">Saccharopolyspora rhizosphaerae</name>
    <dbReference type="NCBI Taxonomy" id="2492662"/>
    <lineage>
        <taxon>Bacteria</taxon>
        <taxon>Bacillati</taxon>
        <taxon>Actinomycetota</taxon>
        <taxon>Actinomycetes</taxon>
        <taxon>Pseudonocardiales</taxon>
        <taxon>Pseudonocardiaceae</taxon>
        <taxon>Saccharopolyspora</taxon>
    </lineage>
</organism>
<feature type="region of interest" description="Disordered" evidence="5">
    <location>
        <begin position="1"/>
        <end position="30"/>
    </location>
</feature>
<sequence length="265" mass="28451">MGGLLGRVDRLPRQHCAGRHRPPRRPPAGGLTVRCELGELAVVLQSGPTEVAEHLGVAPEPGDVPEPVRDAARTLSRASVFGLAEVRVPDEPDLRAVVAVGEGGGVRVRVRGAEVEVEVVRPDAPWPALVGCLPKLDPAAGCEVTVPTRELAEARAESAERDQAADWLAYELKQREVPTDDARAVADLLACADGTAARLAVAYRNGTGEFLRWRHEVEVHHSPTGRSAVIPESPDDTFTLVAPADTYLLGKTLQEYLEDLTRPSE</sequence>
<evidence type="ECO:0000256" key="1">
    <source>
        <dbReference type="ARBA" id="ARBA00004496"/>
    </source>
</evidence>
<reference evidence="6 7" key="1">
    <citation type="submission" date="2018-11" db="EMBL/GenBank/DDBJ databases">
        <title>Saccharopolyspora rhizosphaerae sp. nov., an actinomycete isolated from rhizosphere soil in Thailand.</title>
        <authorList>
            <person name="Intra B."/>
            <person name="Euanorasetr J."/>
            <person name="Take A."/>
            <person name="Inahashi Y."/>
            <person name="Mori M."/>
            <person name="Panbangred W."/>
            <person name="Matsumoto A."/>
        </authorList>
    </citation>
    <scope>NUCLEOTIDE SEQUENCE [LARGE SCALE GENOMIC DNA]</scope>
    <source>
        <strain evidence="6 7">H219</strain>
    </source>
</reference>
<dbReference type="Proteomes" id="UP000274515">
    <property type="component" value="Unassembled WGS sequence"/>
</dbReference>
<accession>A0A3R8P815</accession>
<evidence type="ECO:0000256" key="5">
    <source>
        <dbReference type="SAM" id="MobiDB-lite"/>
    </source>
</evidence>
<keyword evidence="7" id="KW-1185">Reference proteome</keyword>
<name>A0A3R8P815_9PSEU</name>
<evidence type="ECO:0000256" key="4">
    <source>
        <dbReference type="ARBA" id="ARBA00023186"/>
    </source>
</evidence>
<proteinExistence type="inferred from homology"/>
<evidence type="ECO:0000256" key="2">
    <source>
        <dbReference type="ARBA" id="ARBA00006411"/>
    </source>
</evidence>
<comment type="similarity">
    <text evidence="2">Belongs to the EspG family.</text>
</comment>
<protein>
    <submittedName>
        <fullName evidence="6">ESX secretion-associated protein EspG</fullName>
    </submittedName>
</protein>
<evidence type="ECO:0000256" key="3">
    <source>
        <dbReference type="ARBA" id="ARBA00022490"/>
    </source>
</evidence>
<keyword evidence="3" id="KW-0963">Cytoplasm</keyword>
<dbReference type="AlphaFoldDB" id="A0A3R8P815"/>
<comment type="caution">
    <text evidence="6">The sequence shown here is derived from an EMBL/GenBank/DDBJ whole genome shotgun (WGS) entry which is preliminary data.</text>
</comment>
<evidence type="ECO:0000313" key="7">
    <source>
        <dbReference type="Proteomes" id="UP000274515"/>
    </source>
</evidence>
<dbReference type="InterPro" id="IPR025734">
    <property type="entry name" value="EspG"/>
</dbReference>
<gene>
    <name evidence="6" type="ORF">EIL87_08845</name>
</gene>
<comment type="subcellular location">
    <subcellularLocation>
        <location evidence="1">Cytoplasm</location>
    </subcellularLocation>
</comment>
<dbReference type="Pfam" id="PF14011">
    <property type="entry name" value="ESX-1_EspG"/>
    <property type="match status" value="1"/>
</dbReference>
<evidence type="ECO:0000313" key="6">
    <source>
        <dbReference type="EMBL" id="RRO18442.1"/>
    </source>
</evidence>
<dbReference type="EMBL" id="RSAA01000007">
    <property type="protein sequence ID" value="RRO18442.1"/>
    <property type="molecule type" value="Genomic_DNA"/>
</dbReference>
<keyword evidence="4" id="KW-0143">Chaperone</keyword>